<comment type="subcellular location">
    <subcellularLocation>
        <location evidence="1">Cell membrane</location>
        <topology evidence="1">Multi-pass membrane protein</topology>
    </subcellularLocation>
</comment>
<dbReference type="GO" id="GO:0005886">
    <property type="term" value="C:plasma membrane"/>
    <property type="evidence" value="ECO:0007669"/>
    <property type="project" value="UniProtKB-SubCell"/>
</dbReference>
<feature type="transmembrane region" description="Helical" evidence="7">
    <location>
        <begin position="9"/>
        <end position="27"/>
    </location>
</feature>
<evidence type="ECO:0000256" key="3">
    <source>
        <dbReference type="ARBA" id="ARBA00022475"/>
    </source>
</evidence>
<evidence type="ECO:0000313" key="8">
    <source>
        <dbReference type="EMBL" id="MDA0563837.1"/>
    </source>
</evidence>
<dbReference type="InterPro" id="IPR032808">
    <property type="entry name" value="DoxX"/>
</dbReference>
<dbReference type="AlphaFoldDB" id="A0A9X3NI33"/>
<evidence type="ECO:0000256" key="4">
    <source>
        <dbReference type="ARBA" id="ARBA00022692"/>
    </source>
</evidence>
<comment type="similarity">
    <text evidence="2">Belongs to the DoxX family.</text>
</comment>
<sequence length="149" mass="14963">MTTTLLRDLALLAGRVAVGVVFIAHGWQKLTESGPAGTAAGFAQMGVPLPTASAWFATFVELVGGAALVLGLATPVAGVLLALNMLGAFVLVHAGNGVFVAENGFELVLTLAAASLMLAAVGAGRFSLDRLVAPRLPGLARRETAGAAN</sequence>
<keyword evidence="3" id="KW-1003">Cell membrane</keyword>
<evidence type="ECO:0000256" key="6">
    <source>
        <dbReference type="ARBA" id="ARBA00023136"/>
    </source>
</evidence>
<dbReference type="InterPro" id="IPR051907">
    <property type="entry name" value="DoxX-like_oxidoreductase"/>
</dbReference>
<evidence type="ECO:0000256" key="5">
    <source>
        <dbReference type="ARBA" id="ARBA00022989"/>
    </source>
</evidence>
<dbReference type="PANTHER" id="PTHR33452">
    <property type="entry name" value="OXIDOREDUCTASE CATD-RELATED"/>
    <property type="match status" value="1"/>
</dbReference>
<dbReference type="RefSeq" id="WP_270071122.1">
    <property type="nucleotide sequence ID" value="NZ_JAJAQC010000007.1"/>
</dbReference>
<keyword evidence="4 7" id="KW-0812">Transmembrane</keyword>
<keyword evidence="6 7" id="KW-0472">Membrane</keyword>
<accession>A0A9X3NI33</accession>
<dbReference type="EMBL" id="JAJAQC010000007">
    <property type="protein sequence ID" value="MDA0563837.1"/>
    <property type="molecule type" value="Genomic_DNA"/>
</dbReference>
<keyword evidence="9" id="KW-1185">Reference proteome</keyword>
<dbReference type="PANTHER" id="PTHR33452:SF1">
    <property type="entry name" value="INNER MEMBRANE PROTEIN YPHA-RELATED"/>
    <property type="match status" value="1"/>
</dbReference>
<evidence type="ECO:0000256" key="1">
    <source>
        <dbReference type="ARBA" id="ARBA00004651"/>
    </source>
</evidence>
<organism evidence="8 9">
    <name type="scientific">Streptomonospora mangrovi</name>
    <dbReference type="NCBI Taxonomy" id="2883123"/>
    <lineage>
        <taxon>Bacteria</taxon>
        <taxon>Bacillati</taxon>
        <taxon>Actinomycetota</taxon>
        <taxon>Actinomycetes</taxon>
        <taxon>Streptosporangiales</taxon>
        <taxon>Nocardiopsidaceae</taxon>
        <taxon>Streptomonospora</taxon>
    </lineage>
</organism>
<evidence type="ECO:0000256" key="7">
    <source>
        <dbReference type="SAM" id="Phobius"/>
    </source>
</evidence>
<proteinExistence type="inferred from homology"/>
<evidence type="ECO:0000256" key="2">
    <source>
        <dbReference type="ARBA" id="ARBA00006679"/>
    </source>
</evidence>
<protein>
    <submittedName>
        <fullName evidence="8">DoxX family protein</fullName>
    </submittedName>
</protein>
<feature type="transmembrane region" description="Helical" evidence="7">
    <location>
        <begin position="107"/>
        <end position="128"/>
    </location>
</feature>
<comment type="caution">
    <text evidence="8">The sequence shown here is derived from an EMBL/GenBank/DDBJ whole genome shotgun (WGS) entry which is preliminary data.</text>
</comment>
<dbReference type="Pfam" id="PF07681">
    <property type="entry name" value="DoxX"/>
    <property type="match status" value="1"/>
</dbReference>
<evidence type="ECO:0000313" key="9">
    <source>
        <dbReference type="Proteomes" id="UP001140076"/>
    </source>
</evidence>
<name>A0A9X3NI33_9ACTN</name>
<reference evidence="8" key="1">
    <citation type="submission" date="2021-10" db="EMBL/GenBank/DDBJ databases">
        <title>Streptomonospora sp. nov., isolated from mangrove soil.</title>
        <authorList>
            <person name="Chen X."/>
            <person name="Ge X."/>
            <person name="Liu W."/>
        </authorList>
    </citation>
    <scope>NUCLEOTIDE SEQUENCE</scope>
    <source>
        <strain evidence="8">S1-112</strain>
    </source>
</reference>
<gene>
    <name evidence="8" type="ORF">LG943_05775</name>
</gene>
<dbReference type="Proteomes" id="UP001140076">
    <property type="component" value="Unassembled WGS sequence"/>
</dbReference>
<keyword evidence="5 7" id="KW-1133">Transmembrane helix</keyword>